<reference evidence="4" key="1">
    <citation type="submission" date="2021-01" db="EMBL/GenBank/DDBJ databases">
        <authorList>
            <person name="Corre E."/>
            <person name="Pelletier E."/>
            <person name="Niang G."/>
            <person name="Scheremetjew M."/>
            <person name="Finn R."/>
            <person name="Kale V."/>
            <person name="Holt S."/>
            <person name="Cochrane G."/>
            <person name="Meng A."/>
            <person name="Brown T."/>
            <person name="Cohen L."/>
        </authorList>
    </citation>
    <scope>NUCLEOTIDE SEQUENCE</scope>
    <source>
        <strain evidence="4">DIVA3 518/3/11/1/6</strain>
    </source>
</reference>
<dbReference type="EMBL" id="HBKP01020741">
    <property type="protein sequence ID" value="CAE2234105.1"/>
    <property type="molecule type" value="Transcribed_RNA"/>
</dbReference>
<keyword evidence="1" id="KW-0560">Oxidoreductase</keyword>
<name>A0A6U1WU50_9EUKA</name>
<dbReference type="PROSITE" id="PS00061">
    <property type="entry name" value="ADH_SHORT"/>
    <property type="match status" value="1"/>
</dbReference>
<dbReference type="PRINTS" id="PR00080">
    <property type="entry name" value="SDRFAMILY"/>
</dbReference>
<dbReference type="PRINTS" id="PR00081">
    <property type="entry name" value="GDHRDH"/>
</dbReference>
<dbReference type="PANTHER" id="PTHR43658:SF8">
    <property type="entry name" value="17-BETA-HYDROXYSTEROID DEHYDROGENASE 14-RELATED"/>
    <property type="match status" value="1"/>
</dbReference>
<evidence type="ECO:0008006" key="5">
    <source>
        <dbReference type="Google" id="ProtNLM"/>
    </source>
</evidence>
<gene>
    <name evidence="3" type="ORF">VSP0166_LOCUS14618</name>
    <name evidence="4" type="ORF">VSP0166_LOCUS14620</name>
</gene>
<accession>A0A6U1WU50</accession>
<protein>
    <recommendedName>
        <fullName evidence="5">3-hydroxyacyl-CoA dehydrogenase</fullName>
    </recommendedName>
</protein>
<dbReference type="Gene3D" id="3.40.50.720">
    <property type="entry name" value="NAD(P)-binding Rossmann-like Domain"/>
    <property type="match status" value="1"/>
</dbReference>
<dbReference type="SUPFAM" id="SSF51735">
    <property type="entry name" value="NAD(P)-binding Rossmann-fold domains"/>
    <property type="match status" value="1"/>
</dbReference>
<dbReference type="GO" id="GO:0016491">
    <property type="term" value="F:oxidoreductase activity"/>
    <property type="evidence" value="ECO:0007669"/>
    <property type="project" value="UniProtKB-KW"/>
</dbReference>
<dbReference type="EMBL" id="HBKP01020743">
    <property type="protein sequence ID" value="CAE2234110.1"/>
    <property type="molecule type" value="Transcribed_RNA"/>
</dbReference>
<dbReference type="InterPro" id="IPR020904">
    <property type="entry name" value="Sc_DH/Rdtase_CS"/>
</dbReference>
<proteinExistence type="inferred from homology"/>
<evidence type="ECO:0000313" key="3">
    <source>
        <dbReference type="EMBL" id="CAE2234105.1"/>
    </source>
</evidence>
<sequence>MEVEGSVALITGGASGLGESTARALIAKGINLLIFDMNEDRCKDVCKELLSLHPSRKVVYHIGDVTNEDDVNAAFEKIAAIGALRVVVNCAGIGFAARTVSSKGVPMDLGIFKRLVDINLTGSFNVCRLGASHMVKHTPPSGPDNARGVIINTASVAAFDGQIGQVAYSATKGGIAGMTLPMARDLGPAGIRVLTIAPGIYNTPLVAMMPEDVRNGLAADVVGPRRLGNPPEFGQLVVHMVENPYLNGETIRLDGAIRMPPKSSPVKSKL</sequence>
<evidence type="ECO:0000313" key="4">
    <source>
        <dbReference type="EMBL" id="CAE2234110.1"/>
    </source>
</evidence>
<dbReference type="InterPro" id="IPR002347">
    <property type="entry name" value="SDR_fam"/>
</dbReference>
<comment type="similarity">
    <text evidence="2">Belongs to the short-chain dehydrogenases/reductases (SDR) family.</text>
</comment>
<organism evidence="4">
    <name type="scientific">Vannella robusta</name>
    <dbReference type="NCBI Taxonomy" id="1487602"/>
    <lineage>
        <taxon>Eukaryota</taxon>
        <taxon>Amoebozoa</taxon>
        <taxon>Discosea</taxon>
        <taxon>Flabellinia</taxon>
        <taxon>Vannellidae</taxon>
        <taxon>Vannella</taxon>
    </lineage>
</organism>
<dbReference type="PANTHER" id="PTHR43658">
    <property type="entry name" value="SHORT-CHAIN DEHYDROGENASE/REDUCTASE"/>
    <property type="match status" value="1"/>
</dbReference>
<dbReference type="Pfam" id="PF00106">
    <property type="entry name" value="adh_short"/>
    <property type="match status" value="1"/>
</dbReference>
<dbReference type="InterPro" id="IPR036291">
    <property type="entry name" value="NAD(P)-bd_dom_sf"/>
</dbReference>
<evidence type="ECO:0000256" key="2">
    <source>
        <dbReference type="RuleBase" id="RU000363"/>
    </source>
</evidence>
<evidence type="ECO:0000256" key="1">
    <source>
        <dbReference type="ARBA" id="ARBA00023002"/>
    </source>
</evidence>
<dbReference type="AlphaFoldDB" id="A0A6U1WU50"/>